<keyword evidence="4" id="KW-0539">Nucleus</keyword>
<dbReference type="GO" id="GO:0005730">
    <property type="term" value="C:nucleolus"/>
    <property type="evidence" value="ECO:0007669"/>
    <property type="project" value="UniProtKB-SubCell"/>
</dbReference>
<dbReference type="GO" id="GO:0019843">
    <property type="term" value="F:rRNA binding"/>
    <property type="evidence" value="ECO:0007669"/>
    <property type="project" value="TreeGrafter"/>
</dbReference>
<feature type="compositionally biased region" description="Basic and acidic residues" evidence="5">
    <location>
        <begin position="56"/>
        <end position="99"/>
    </location>
</feature>
<dbReference type="OrthoDB" id="551633at2759"/>
<dbReference type="PANTHER" id="PTHR14577:SF0">
    <property type="entry name" value="NUCLEOLAR PROTEIN 12"/>
    <property type="match status" value="1"/>
</dbReference>
<name>A0A9P6DV42_9AGAM</name>
<protein>
    <recommendedName>
        <fullName evidence="8">Nucleolar protein 12</fullName>
    </recommendedName>
</protein>
<dbReference type="PANTHER" id="PTHR14577">
    <property type="entry name" value="NUCLEOLAR PROTEIN 12"/>
    <property type="match status" value="1"/>
</dbReference>
<evidence type="ECO:0000313" key="6">
    <source>
        <dbReference type="EMBL" id="KAF9512274.1"/>
    </source>
</evidence>
<sequence length="132" mass="15631">MNVNILTQQKRAIAAKRKTKRKDELKEIVFDDNARREFLTGFNKRNLLKKEAKIARAKEKQRTERLELRRQKRRELTERAIQNHEAVESSYRNADKEDWGPTSHPQDEQVAFEDEDHLATVTVVQDFNLQEG</sequence>
<accession>A0A9P6DV42</accession>
<dbReference type="InterPro" id="IPR019186">
    <property type="entry name" value="Nucleolar_protein_12"/>
</dbReference>
<feature type="region of interest" description="Disordered" evidence="5">
    <location>
        <begin position="56"/>
        <end position="114"/>
    </location>
</feature>
<comment type="similarity">
    <text evidence="2">Belongs to the RRP17 family.</text>
</comment>
<dbReference type="Proteomes" id="UP000886523">
    <property type="component" value="Unassembled WGS sequence"/>
</dbReference>
<dbReference type="AlphaFoldDB" id="A0A9P6DV42"/>
<comment type="subcellular location">
    <subcellularLocation>
        <location evidence="1">Nucleus</location>
        <location evidence="1">Nucleolus</location>
    </subcellularLocation>
</comment>
<evidence type="ECO:0000256" key="4">
    <source>
        <dbReference type="ARBA" id="ARBA00023242"/>
    </source>
</evidence>
<organism evidence="6 7">
    <name type="scientific">Hydnum rufescens UP504</name>
    <dbReference type="NCBI Taxonomy" id="1448309"/>
    <lineage>
        <taxon>Eukaryota</taxon>
        <taxon>Fungi</taxon>
        <taxon>Dikarya</taxon>
        <taxon>Basidiomycota</taxon>
        <taxon>Agaricomycotina</taxon>
        <taxon>Agaricomycetes</taxon>
        <taxon>Cantharellales</taxon>
        <taxon>Hydnaceae</taxon>
        <taxon>Hydnum</taxon>
    </lineage>
</organism>
<reference evidence="6" key="1">
    <citation type="journal article" date="2020" name="Nat. Commun.">
        <title>Large-scale genome sequencing of mycorrhizal fungi provides insights into the early evolution of symbiotic traits.</title>
        <authorList>
            <person name="Miyauchi S."/>
            <person name="Kiss E."/>
            <person name="Kuo A."/>
            <person name="Drula E."/>
            <person name="Kohler A."/>
            <person name="Sanchez-Garcia M."/>
            <person name="Morin E."/>
            <person name="Andreopoulos B."/>
            <person name="Barry K.W."/>
            <person name="Bonito G."/>
            <person name="Buee M."/>
            <person name="Carver A."/>
            <person name="Chen C."/>
            <person name="Cichocki N."/>
            <person name="Clum A."/>
            <person name="Culley D."/>
            <person name="Crous P.W."/>
            <person name="Fauchery L."/>
            <person name="Girlanda M."/>
            <person name="Hayes R.D."/>
            <person name="Keri Z."/>
            <person name="LaButti K."/>
            <person name="Lipzen A."/>
            <person name="Lombard V."/>
            <person name="Magnuson J."/>
            <person name="Maillard F."/>
            <person name="Murat C."/>
            <person name="Nolan M."/>
            <person name="Ohm R.A."/>
            <person name="Pangilinan J."/>
            <person name="Pereira M.F."/>
            <person name="Perotto S."/>
            <person name="Peter M."/>
            <person name="Pfister S."/>
            <person name="Riley R."/>
            <person name="Sitrit Y."/>
            <person name="Stielow J.B."/>
            <person name="Szollosi G."/>
            <person name="Zifcakova L."/>
            <person name="Stursova M."/>
            <person name="Spatafora J.W."/>
            <person name="Tedersoo L."/>
            <person name="Vaario L.M."/>
            <person name="Yamada A."/>
            <person name="Yan M."/>
            <person name="Wang P."/>
            <person name="Xu J."/>
            <person name="Bruns T."/>
            <person name="Baldrian P."/>
            <person name="Vilgalys R."/>
            <person name="Dunand C."/>
            <person name="Henrissat B."/>
            <person name="Grigoriev I.V."/>
            <person name="Hibbett D."/>
            <person name="Nagy L.G."/>
            <person name="Martin F.M."/>
        </authorList>
    </citation>
    <scope>NUCLEOTIDE SEQUENCE</scope>
    <source>
        <strain evidence="6">UP504</strain>
    </source>
</reference>
<evidence type="ECO:0000256" key="3">
    <source>
        <dbReference type="ARBA" id="ARBA00023054"/>
    </source>
</evidence>
<keyword evidence="7" id="KW-1185">Reference proteome</keyword>
<evidence type="ECO:0008006" key="8">
    <source>
        <dbReference type="Google" id="ProtNLM"/>
    </source>
</evidence>
<comment type="caution">
    <text evidence="6">The sequence shown here is derived from an EMBL/GenBank/DDBJ whole genome shotgun (WGS) entry which is preliminary data.</text>
</comment>
<evidence type="ECO:0000256" key="5">
    <source>
        <dbReference type="SAM" id="MobiDB-lite"/>
    </source>
</evidence>
<gene>
    <name evidence="6" type="ORF">BS47DRAFT_1486374</name>
</gene>
<dbReference type="EMBL" id="MU128989">
    <property type="protein sequence ID" value="KAF9512274.1"/>
    <property type="molecule type" value="Genomic_DNA"/>
</dbReference>
<proteinExistence type="inferred from homology"/>
<evidence type="ECO:0000256" key="1">
    <source>
        <dbReference type="ARBA" id="ARBA00004604"/>
    </source>
</evidence>
<evidence type="ECO:0000256" key="2">
    <source>
        <dbReference type="ARBA" id="ARBA00007175"/>
    </source>
</evidence>
<keyword evidence="3" id="KW-0175">Coiled coil</keyword>
<evidence type="ECO:0000313" key="7">
    <source>
        <dbReference type="Proteomes" id="UP000886523"/>
    </source>
</evidence>
<dbReference type="Pfam" id="PF09805">
    <property type="entry name" value="Nop25"/>
    <property type="match status" value="1"/>
</dbReference>